<sequence length="78" mass="9205">MPLEEEAVRKGLRELRAEGRRIFAKEANQVSVIRPDTNNDKELVSLVNFGCKVLWLPGLYPSRRRWLDEELRLLERLD</sequence>
<proteinExistence type="predicted"/>
<dbReference type="EMBL" id="JH651083">
    <property type="protein sequence ID" value="EXA29853.1"/>
    <property type="molecule type" value="Genomic_DNA"/>
</dbReference>
<organism evidence="1">
    <name type="scientific">Fusarium oxysporum f. sp. pisi HDV247</name>
    <dbReference type="NCBI Taxonomy" id="1080344"/>
    <lineage>
        <taxon>Eukaryota</taxon>
        <taxon>Fungi</taxon>
        <taxon>Dikarya</taxon>
        <taxon>Ascomycota</taxon>
        <taxon>Pezizomycotina</taxon>
        <taxon>Sordariomycetes</taxon>
        <taxon>Hypocreomycetidae</taxon>
        <taxon>Hypocreales</taxon>
        <taxon>Nectriaceae</taxon>
        <taxon>Fusarium</taxon>
        <taxon>Fusarium oxysporum species complex</taxon>
    </lineage>
</organism>
<name>W9NAT4_FUSOX</name>
<gene>
    <name evidence="1" type="ORF">FOVG_18719</name>
</gene>
<evidence type="ECO:0000313" key="1">
    <source>
        <dbReference type="EMBL" id="EXA29853.1"/>
    </source>
</evidence>
<protein>
    <submittedName>
        <fullName evidence="1">Uncharacterized protein</fullName>
    </submittedName>
</protein>
<accession>W9NAT4</accession>
<dbReference type="Proteomes" id="UP000030751">
    <property type="component" value="Unassembled WGS sequence"/>
</dbReference>
<dbReference type="AlphaFoldDB" id="W9NAT4"/>
<reference evidence="1" key="2">
    <citation type="submission" date="2012-05" db="EMBL/GenBank/DDBJ databases">
        <title>Annotation of the Genome Sequence of Fusarium oxysporum HDV247.</title>
        <authorList>
            <consortium name="The Broad Institute Genomics Platform"/>
            <person name="Ma L.-J."/>
            <person name="Corby-Kistler H."/>
            <person name="Broz K."/>
            <person name="Gale L.R."/>
            <person name="Jonkers W."/>
            <person name="O'Donnell K."/>
            <person name="Ploetz R."/>
            <person name="Steinberg C."/>
            <person name="Schwartz D.C."/>
            <person name="VanEtten H."/>
            <person name="Zhou S."/>
            <person name="Young S.K."/>
            <person name="Zeng Q."/>
            <person name="Gargeya S."/>
            <person name="Fitzgerald M."/>
            <person name="Abouelleil A."/>
            <person name="Alvarado L."/>
            <person name="Chapman S.B."/>
            <person name="Gainer-Dewar J."/>
            <person name="Goldberg J."/>
            <person name="Griggs A."/>
            <person name="Gujja S."/>
            <person name="Hansen M."/>
            <person name="Howarth C."/>
            <person name="Imamovic A."/>
            <person name="Ireland A."/>
            <person name="Larimer J."/>
            <person name="McCowan C."/>
            <person name="Murphy C."/>
            <person name="Pearson M."/>
            <person name="Poon T.W."/>
            <person name="Priest M."/>
            <person name="Roberts A."/>
            <person name="Saif S."/>
            <person name="Shea T."/>
            <person name="Sykes S."/>
            <person name="Wortman J."/>
            <person name="Nusbaum C."/>
            <person name="Birren B."/>
        </authorList>
    </citation>
    <scope>NUCLEOTIDE SEQUENCE</scope>
    <source>
        <strain evidence="1">HDV247</strain>
    </source>
</reference>
<dbReference type="HOGENOM" id="CLU_2622097_0_0_1"/>
<reference evidence="1" key="1">
    <citation type="submission" date="2011-10" db="EMBL/GenBank/DDBJ databases">
        <title>The Genome Sequence of Fusarium oxysporum HDV247.</title>
        <authorList>
            <consortium name="The Broad Institute Genome Sequencing Platform"/>
            <person name="Ma L.-J."/>
            <person name="Gale L.R."/>
            <person name="Schwartz D.C."/>
            <person name="Zhou S."/>
            <person name="Corby-Kistler H."/>
            <person name="Young S.K."/>
            <person name="Zeng Q."/>
            <person name="Gargeya S."/>
            <person name="Fitzgerald M."/>
            <person name="Haas B."/>
            <person name="Abouelleil A."/>
            <person name="Alvarado L."/>
            <person name="Arachchi H.M."/>
            <person name="Berlin A."/>
            <person name="Brown A."/>
            <person name="Chapman S.B."/>
            <person name="Chen Z."/>
            <person name="Dunbar C."/>
            <person name="Freedman E."/>
            <person name="Gearin G."/>
            <person name="Goldberg J."/>
            <person name="Griggs A."/>
            <person name="Gujja S."/>
            <person name="Heiman D."/>
            <person name="Howarth C."/>
            <person name="Larson L."/>
            <person name="Lui A."/>
            <person name="MacDonald P.J.P."/>
            <person name="Montmayeur A."/>
            <person name="Murphy C."/>
            <person name="Neiman D."/>
            <person name="Pearson M."/>
            <person name="Priest M."/>
            <person name="Roberts A."/>
            <person name="Saif S."/>
            <person name="Shea T."/>
            <person name="Shenoy N."/>
            <person name="Sisk P."/>
            <person name="Stolte C."/>
            <person name="Sykes S."/>
            <person name="Wortman J."/>
            <person name="Nusbaum C."/>
            <person name="Birren B."/>
        </authorList>
    </citation>
    <scope>NUCLEOTIDE SEQUENCE [LARGE SCALE GENOMIC DNA]</scope>
    <source>
        <strain evidence="1">HDV247</strain>
    </source>
</reference>